<keyword evidence="3" id="KW-1185">Reference proteome</keyword>
<dbReference type="RefSeq" id="WP_007619133.1">
    <property type="nucleotide sequence ID" value="NZ_BAEO01000025.1"/>
</dbReference>
<keyword evidence="1" id="KW-0812">Transmembrane</keyword>
<evidence type="ECO:0008006" key="4">
    <source>
        <dbReference type="Google" id="ProtNLM"/>
    </source>
</evidence>
<keyword evidence="1" id="KW-0472">Membrane</keyword>
<dbReference type="AlphaFoldDB" id="K6Z626"/>
<accession>K6Z626</accession>
<dbReference type="EMBL" id="BAEO01000025">
    <property type="protein sequence ID" value="GAC18880.1"/>
    <property type="molecule type" value="Genomic_DNA"/>
</dbReference>
<feature type="transmembrane region" description="Helical" evidence="1">
    <location>
        <begin position="23"/>
        <end position="44"/>
    </location>
</feature>
<evidence type="ECO:0000313" key="2">
    <source>
        <dbReference type="EMBL" id="GAC18880.1"/>
    </source>
</evidence>
<dbReference type="OrthoDB" id="283083at2"/>
<sequence length="167" mass="19538">MNPLQDLKDIHTPAVIEIWPPAYGWWILAILVVIGICLLTIWLVKMQKVTLTKRQALKSLQQIDSSDLNCVSQLNQLLKRVAMTYFPNQKVQEMHSEKWTEFLIKTLPNNKTKDFSGSFELMQQRLYQPNTSENIEFPSYYKSVETWIKHALPPSKKMFIKLEQNNA</sequence>
<organism evidence="2 3">
    <name type="scientific">Paraglaciecola arctica BSs20135</name>
    <dbReference type="NCBI Taxonomy" id="493475"/>
    <lineage>
        <taxon>Bacteria</taxon>
        <taxon>Pseudomonadati</taxon>
        <taxon>Pseudomonadota</taxon>
        <taxon>Gammaproteobacteria</taxon>
        <taxon>Alteromonadales</taxon>
        <taxon>Alteromonadaceae</taxon>
        <taxon>Paraglaciecola</taxon>
    </lineage>
</organism>
<keyword evidence="1" id="KW-1133">Transmembrane helix</keyword>
<dbReference type="Pfam" id="PF14316">
    <property type="entry name" value="DUF4381"/>
    <property type="match status" value="1"/>
</dbReference>
<comment type="caution">
    <text evidence="2">The sequence shown here is derived from an EMBL/GenBank/DDBJ whole genome shotgun (WGS) entry which is preliminary data.</text>
</comment>
<protein>
    <recommendedName>
        <fullName evidence="4">DUF4381 domain-containing protein</fullName>
    </recommendedName>
</protein>
<dbReference type="eggNOG" id="ENOG50331W9">
    <property type="taxonomic scope" value="Bacteria"/>
</dbReference>
<name>K6Z626_9ALTE</name>
<dbReference type="InterPro" id="IPR025489">
    <property type="entry name" value="DUF4381"/>
</dbReference>
<proteinExistence type="predicted"/>
<gene>
    <name evidence="2" type="ORF">GARC_1913</name>
</gene>
<dbReference type="Proteomes" id="UP000006327">
    <property type="component" value="Unassembled WGS sequence"/>
</dbReference>
<evidence type="ECO:0000313" key="3">
    <source>
        <dbReference type="Proteomes" id="UP000006327"/>
    </source>
</evidence>
<reference evidence="2 3" key="1">
    <citation type="journal article" date="2017" name="Antonie Van Leeuwenhoek">
        <title>Rhizobium rhizosphaerae sp. nov., a novel species isolated from rice rhizosphere.</title>
        <authorList>
            <person name="Zhao J.J."/>
            <person name="Zhang J."/>
            <person name="Zhang R.J."/>
            <person name="Zhang C.W."/>
            <person name="Yin H.Q."/>
            <person name="Zhang X.X."/>
        </authorList>
    </citation>
    <scope>NUCLEOTIDE SEQUENCE [LARGE SCALE GENOMIC DNA]</scope>
    <source>
        <strain evidence="2 3">BSs20135</strain>
    </source>
</reference>
<dbReference type="STRING" id="493475.GARC_1913"/>
<evidence type="ECO:0000256" key="1">
    <source>
        <dbReference type="SAM" id="Phobius"/>
    </source>
</evidence>